<dbReference type="Pfam" id="PF02687">
    <property type="entry name" value="FtsX"/>
    <property type="match status" value="2"/>
</dbReference>
<evidence type="ECO:0000256" key="4">
    <source>
        <dbReference type="ARBA" id="ARBA00022989"/>
    </source>
</evidence>
<protein>
    <submittedName>
        <fullName evidence="9">Putative ABC transport system permease protein</fullName>
    </submittedName>
</protein>
<name>A0A7W6ES29_9BACT</name>
<feature type="transmembrane region" description="Helical" evidence="6">
    <location>
        <begin position="664"/>
        <end position="687"/>
    </location>
</feature>
<keyword evidence="2" id="KW-1003">Cell membrane</keyword>
<dbReference type="GO" id="GO:0005886">
    <property type="term" value="C:plasma membrane"/>
    <property type="evidence" value="ECO:0007669"/>
    <property type="project" value="UniProtKB-SubCell"/>
</dbReference>
<feature type="transmembrane region" description="Helical" evidence="6">
    <location>
        <begin position="750"/>
        <end position="772"/>
    </location>
</feature>
<organism evidence="9 10">
    <name type="scientific">Runella defluvii</name>
    <dbReference type="NCBI Taxonomy" id="370973"/>
    <lineage>
        <taxon>Bacteria</taxon>
        <taxon>Pseudomonadati</taxon>
        <taxon>Bacteroidota</taxon>
        <taxon>Cytophagia</taxon>
        <taxon>Cytophagales</taxon>
        <taxon>Spirosomataceae</taxon>
        <taxon>Runella</taxon>
    </lineage>
</organism>
<keyword evidence="10" id="KW-1185">Reference proteome</keyword>
<evidence type="ECO:0000256" key="2">
    <source>
        <dbReference type="ARBA" id="ARBA00022475"/>
    </source>
</evidence>
<feature type="transmembrane region" description="Helical" evidence="6">
    <location>
        <begin position="283"/>
        <end position="304"/>
    </location>
</feature>
<gene>
    <name evidence="9" type="ORF">FHS57_004290</name>
</gene>
<feature type="domain" description="ABC3 transporter permease C-terminal" evidence="7">
    <location>
        <begin position="667"/>
        <end position="776"/>
    </location>
</feature>
<reference evidence="9 10" key="1">
    <citation type="submission" date="2020-08" db="EMBL/GenBank/DDBJ databases">
        <title>Genomic Encyclopedia of Type Strains, Phase IV (KMG-IV): sequencing the most valuable type-strain genomes for metagenomic binning, comparative biology and taxonomic classification.</title>
        <authorList>
            <person name="Goeker M."/>
        </authorList>
    </citation>
    <scope>NUCLEOTIDE SEQUENCE [LARGE SCALE GENOMIC DNA]</scope>
    <source>
        <strain evidence="9 10">DSM 17976</strain>
    </source>
</reference>
<accession>A0A7W6ES29</accession>
<dbReference type="Proteomes" id="UP000541352">
    <property type="component" value="Unassembled WGS sequence"/>
</dbReference>
<evidence type="ECO:0000256" key="3">
    <source>
        <dbReference type="ARBA" id="ARBA00022692"/>
    </source>
</evidence>
<evidence type="ECO:0000256" key="1">
    <source>
        <dbReference type="ARBA" id="ARBA00004651"/>
    </source>
</evidence>
<keyword evidence="5 6" id="KW-0472">Membrane</keyword>
<dbReference type="AlphaFoldDB" id="A0A7W6ES29"/>
<dbReference type="PANTHER" id="PTHR30572">
    <property type="entry name" value="MEMBRANE COMPONENT OF TRANSPORTER-RELATED"/>
    <property type="match status" value="1"/>
</dbReference>
<sequence>MLQNYLKIAFRNLWKNKLFSFINIMGLGLAIPFALLALMHLQSTFEFDNFHPHSDRIYRILTNEVTRDGTVTKYASSPYLLSDELKNNYTYIEKATKVVRDFGWELNTPFKSLRVNTLYVEPTFFEVFGFTLAKGSVPVAPNTLILSAEAAKKFFDKANPIGQTLMHATYGAMTVTGVLKPFKKQTQFRSDVMVSMATFDKKRPDAKQTASWGTYETHTFVRLQPNAAPNALESALGAVAKKTNVNLVAAKKSNVFRKQALADISPSVEELRYNPYVDSMQDIYFNFGIPLMILLLAGFNYTNLTLARSLSRSKEVGVRKVMGAIRLQLVFQFICEAVIIAFFAFGVGLVLLYLMKQNLQVQWLTWEVENSTLIGGVFVAFTLLVGVVAGVLPALILSKFQPALVLKGVLGPVSFGKINFRKSLIVVQFVATLGFMFMIGHLYNQFSYMATENDNFNRKGIFNLSLADQNYRLLKDEISKHKDVEKVGLVSMPFGSVPSQQVIKVHEKEANVPTYYYSVDRNFIENMKLTLVAGQNLPVALNDSAGNFVLLNETGVRRLRLGTPREAIGQQVFLNGATPLQVVGVVKDFCHFHYQYQKESLVFHYNPAQFSMVSIKINPQANQEAFLADMKALWKKYSPYKELGYSWYEKELYDRYYPAEDMKMMGLASVIIFVIALLGLLGMVTYSTEKRYKEIGVRKVMGASVWEIVRILSWSFLKLLFIAAVVALPIGLVENMFMNKMFTFYAGLNIGLMGLFFGIVLVVAIGAIAYYATRAALVNPVESLRTE</sequence>
<evidence type="ECO:0000313" key="9">
    <source>
        <dbReference type="EMBL" id="MBB3840270.1"/>
    </source>
</evidence>
<dbReference type="GO" id="GO:0022857">
    <property type="term" value="F:transmembrane transporter activity"/>
    <property type="evidence" value="ECO:0007669"/>
    <property type="project" value="TreeGrafter"/>
</dbReference>
<evidence type="ECO:0000313" key="10">
    <source>
        <dbReference type="Proteomes" id="UP000541352"/>
    </source>
</evidence>
<feature type="transmembrane region" description="Helical" evidence="6">
    <location>
        <begin position="424"/>
        <end position="443"/>
    </location>
</feature>
<evidence type="ECO:0000259" key="8">
    <source>
        <dbReference type="Pfam" id="PF12704"/>
    </source>
</evidence>
<feature type="transmembrane region" description="Helical" evidence="6">
    <location>
        <begin position="329"/>
        <end position="353"/>
    </location>
</feature>
<dbReference type="InterPro" id="IPR003838">
    <property type="entry name" value="ABC3_permease_C"/>
</dbReference>
<keyword evidence="3 6" id="KW-0812">Transmembrane</keyword>
<dbReference type="RefSeq" id="WP_183977141.1">
    <property type="nucleotide sequence ID" value="NZ_JACIBY010000010.1"/>
</dbReference>
<feature type="transmembrane region" description="Helical" evidence="6">
    <location>
        <begin position="708"/>
        <end position="730"/>
    </location>
</feature>
<proteinExistence type="predicted"/>
<feature type="domain" description="MacB-like periplasmic core" evidence="8">
    <location>
        <begin position="465"/>
        <end position="632"/>
    </location>
</feature>
<dbReference type="InterPro" id="IPR050250">
    <property type="entry name" value="Macrolide_Exporter_MacB"/>
</dbReference>
<keyword evidence="4 6" id="KW-1133">Transmembrane helix</keyword>
<dbReference type="PANTHER" id="PTHR30572:SF18">
    <property type="entry name" value="ABC-TYPE MACROLIDE FAMILY EXPORT SYSTEM PERMEASE COMPONENT 2"/>
    <property type="match status" value="1"/>
</dbReference>
<dbReference type="Pfam" id="PF12704">
    <property type="entry name" value="MacB_PCD"/>
    <property type="match status" value="2"/>
</dbReference>
<feature type="transmembrane region" description="Helical" evidence="6">
    <location>
        <begin position="373"/>
        <end position="397"/>
    </location>
</feature>
<feature type="domain" description="ABC3 transporter permease C-terminal" evidence="7">
    <location>
        <begin position="289"/>
        <end position="399"/>
    </location>
</feature>
<evidence type="ECO:0000259" key="7">
    <source>
        <dbReference type="Pfam" id="PF02687"/>
    </source>
</evidence>
<evidence type="ECO:0000256" key="6">
    <source>
        <dbReference type="SAM" id="Phobius"/>
    </source>
</evidence>
<dbReference type="InterPro" id="IPR025857">
    <property type="entry name" value="MacB_PCD"/>
</dbReference>
<comment type="caution">
    <text evidence="9">The sequence shown here is derived from an EMBL/GenBank/DDBJ whole genome shotgun (WGS) entry which is preliminary data.</text>
</comment>
<evidence type="ECO:0000256" key="5">
    <source>
        <dbReference type="ARBA" id="ARBA00023136"/>
    </source>
</evidence>
<feature type="transmembrane region" description="Helical" evidence="6">
    <location>
        <begin position="21"/>
        <end position="41"/>
    </location>
</feature>
<dbReference type="EMBL" id="JACIBY010000010">
    <property type="protein sequence ID" value="MBB3840270.1"/>
    <property type="molecule type" value="Genomic_DNA"/>
</dbReference>
<comment type="subcellular location">
    <subcellularLocation>
        <location evidence="1">Cell membrane</location>
        <topology evidence="1">Multi-pass membrane protein</topology>
    </subcellularLocation>
</comment>
<feature type="domain" description="MacB-like periplasmic core" evidence="8">
    <location>
        <begin position="20"/>
        <end position="237"/>
    </location>
</feature>